<dbReference type="RefSeq" id="WP_095510982.1">
    <property type="nucleotide sequence ID" value="NZ_MQWD01000001.1"/>
</dbReference>
<evidence type="ECO:0000256" key="4">
    <source>
        <dbReference type="PIRNR" id="PIRNR006707"/>
    </source>
</evidence>
<dbReference type="AlphaFoldDB" id="A0A271J2N1"/>
<dbReference type="Gene3D" id="1.10.10.10">
    <property type="entry name" value="Winged helix-like DNA-binding domain superfamily/Winged helix DNA-binding domain"/>
    <property type="match status" value="1"/>
</dbReference>
<dbReference type="InterPro" id="IPR036390">
    <property type="entry name" value="WH_DNA-bd_sf"/>
</dbReference>
<dbReference type="InterPro" id="IPR036388">
    <property type="entry name" value="WH-like_DNA-bd_sf"/>
</dbReference>
<dbReference type="PANTHER" id="PTHR38465">
    <property type="entry name" value="HTH-TYPE TRANSCRIPTIONAL REGULATOR MJ1563-RELATED"/>
    <property type="match status" value="1"/>
</dbReference>
<evidence type="ECO:0000256" key="2">
    <source>
        <dbReference type="ARBA" id="ARBA00023125"/>
    </source>
</evidence>
<keyword evidence="3 4" id="KW-0804">Transcription</keyword>
<evidence type="ECO:0000313" key="6">
    <source>
        <dbReference type="Proteomes" id="UP000216339"/>
    </source>
</evidence>
<keyword evidence="1 4" id="KW-0805">Transcription regulation</keyword>
<dbReference type="EMBL" id="MQWD01000001">
    <property type="protein sequence ID" value="PAP77314.1"/>
    <property type="molecule type" value="Genomic_DNA"/>
</dbReference>
<proteinExistence type="inferred from homology"/>
<dbReference type="InterPro" id="IPR026282">
    <property type="entry name" value="MJ1563"/>
</dbReference>
<evidence type="ECO:0000313" key="5">
    <source>
        <dbReference type="EMBL" id="PAP77314.1"/>
    </source>
</evidence>
<accession>A0A271J2N1</accession>
<dbReference type="SUPFAM" id="SSF46785">
    <property type="entry name" value="Winged helix' DNA-binding domain"/>
    <property type="match status" value="1"/>
</dbReference>
<evidence type="ECO:0000256" key="1">
    <source>
        <dbReference type="ARBA" id="ARBA00023015"/>
    </source>
</evidence>
<keyword evidence="2 4" id="KW-0238">DNA-binding</keyword>
<reference evidence="5 6" key="1">
    <citation type="submission" date="2016-11" db="EMBL/GenBank/DDBJ databases">
        <title>Study of marine rhodopsin-containing bacteria.</title>
        <authorList>
            <person name="Yoshizawa S."/>
            <person name="Kumagai Y."/>
            <person name="Kogure K."/>
        </authorList>
    </citation>
    <scope>NUCLEOTIDE SEQUENCE [LARGE SCALE GENOMIC DNA]</scope>
    <source>
        <strain evidence="5 6">SAORIC-28</strain>
    </source>
</reference>
<comment type="caution">
    <text evidence="5">The sequence shown here is derived from an EMBL/GenBank/DDBJ whole genome shotgun (WGS) entry which is preliminary data.</text>
</comment>
<organism evidence="5 6">
    <name type="scientific">Rubrivirga marina</name>
    <dbReference type="NCBI Taxonomy" id="1196024"/>
    <lineage>
        <taxon>Bacteria</taxon>
        <taxon>Pseudomonadati</taxon>
        <taxon>Rhodothermota</taxon>
        <taxon>Rhodothermia</taxon>
        <taxon>Rhodothermales</taxon>
        <taxon>Rubricoccaceae</taxon>
        <taxon>Rubrivirga</taxon>
    </lineage>
</organism>
<dbReference type="PANTHER" id="PTHR38465:SF1">
    <property type="entry name" value="HTH-TYPE TRANSCRIPTIONAL REGULATOR MJ1563-RELATED"/>
    <property type="match status" value="1"/>
</dbReference>
<keyword evidence="6" id="KW-1185">Reference proteome</keyword>
<comment type="similarity">
    <text evidence="4">Belongs to the GbsR family.</text>
</comment>
<dbReference type="PIRSF" id="PIRSF006707">
    <property type="entry name" value="MJ1563"/>
    <property type="match status" value="1"/>
</dbReference>
<dbReference type="InterPro" id="IPR052362">
    <property type="entry name" value="HTH-GbsR_regulator"/>
</dbReference>
<dbReference type="GO" id="GO:0003677">
    <property type="term" value="F:DNA binding"/>
    <property type="evidence" value="ECO:0007669"/>
    <property type="project" value="UniProtKB-UniRule"/>
</dbReference>
<protein>
    <recommendedName>
        <fullName evidence="4">HTH-type transcriptional regulator</fullName>
    </recommendedName>
</protein>
<name>A0A271J2N1_9BACT</name>
<dbReference type="Proteomes" id="UP000216339">
    <property type="component" value="Unassembled WGS sequence"/>
</dbReference>
<evidence type="ECO:0000256" key="3">
    <source>
        <dbReference type="ARBA" id="ARBA00023163"/>
    </source>
</evidence>
<sequence>MPPNDSPHSDDALSDRGRRALDEFVLLWGEMASHWGINRTMAQIHALLYATARPLDTDEIMEQLQISRGNANMNLRALVDWNLVRKTHQIGSRKDFFVAEEDVWTITTTIIEERQRREIKPVQRALDGVASGLREGGEYGEDAALADRVEALVEIMEVFDAFTQALLPLVRGRSTEKVRRVATFASKLRRQRGEGNS</sequence>
<gene>
    <name evidence="5" type="ORF">BSZ37_13150</name>
</gene>
<dbReference type="OrthoDB" id="9792628at2"/>